<keyword evidence="7" id="KW-0378">Hydrolase</keyword>
<dbReference type="SUPFAM" id="SSF53098">
    <property type="entry name" value="Ribonuclease H-like"/>
    <property type="match status" value="1"/>
</dbReference>
<evidence type="ECO:0000256" key="3">
    <source>
        <dbReference type="ARBA" id="ARBA00012180"/>
    </source>
</evidence>
<dbReference type="InterPro" id="IPR012337">
    <property type="entry name" value="RNaseH-like_sf"/>
</dbReference>
<evidence type="ECO:0000256" key="1">
    <source>
        <dbReference type="ARBA" id="ARBA00000077"/>
    </source>
</evidence>
<evidence type="ECO:0000259" key="8">
    <source>
        <dbReference type="PROSITE" id="PS50879"/>
    </source>
</evidence>
<dbReference type="PANTHER" id="PTHR10642:SF26">
    <property type="entry name" value="RIBONUCLEASE H1"/>
    <property type="match status" value="1"/>
</dbReference>
<dbReference type="Pfam" id="PF00075">
    <property type="entry name" value="RNase_H"/>
    <property type="match status" value="1"/>
</dbReference>
<dbReference type="GO" id="GO:0003676">
    <property type="term" value="F:nucleic acid binding"/>
    <property type="evidence" value="ECO:0007669"/>
    <property type="project" value="InterPro"/>
</dbReference>
<dbReference type="InterPro" id="IPR002156">
    <property type="entry name" value="RNaseH_domain"/>
</dbReference>
<protein>
    <recommendedName>
        <fullName evidence="3">ribonuclease H</fullName>
        <ecNumber evidence="3">3.1.26.4</ecNumber>
    </recommendedName>
</protein>
<gene>
    <name evidence="9" type="ORF">C8J55DRAFT_439771</name>
</gene>
<comment type="catalytic activity">
    <reaction evidence="1">
        <text>Endonucleolytic cleavage to 5'-phosphomonoester.</text>
        <dbReference type="EC" id="3.1.26.4"/>
    </reaction>
</comment>
<dbReference type="PROSITE" id="PS50879">
    <property type="entry name" value="RNASE_H_1"/>
    <property type="match status" value="1"/>
</dbReference>
<dbReference type="EC" id="3.1.26.4" evidence="3"/>
<comment type="caution">
    <text evidence="9">The sequence shown here is derived from an EMBL/GenBank/DDBJ whole genome shotgun (WGS) entry which is preliminary data.</text>
</comment>
<keyword evidence="6" id="KW-0255">Endonuclease</keyword>
<feature type="domain" description="RNase H type-1" evidence="8">
    <location>
        <begin position="1"/>
        <end position="131"/>
    </location>
</feature>
<dbReference type="InterPro" id="IPR036397">
    <property type="entry name" value="RNaseH_sf"/>
</dbReference>
<evidence type="ECO:0000256" key="4">
    <source>
        <dbReference type="ARBA" id="ARBA00022722"/>
    </source>
</evidence>
<dbReference type="InterPro" id="IPR050092">
    <property type="entry name" value="RNase_H"/>
</dbReference>
<dbReference type="GO" id="GO:0004523">
    <property type="term" value="F:RNA-DNA hybrid ribonuclease activity"/>
    <property type="evidence" value="ECO:0007669"/>
    <property type="project" value="UniProtKB-EC"/>
</dbReference>
<evidence type="ECO:0000313" key="9">
    <source>
        <dbReference type="EMBL" id="KAJ4466437.1"/>
    </source>
</evidence>
<reference evidence="9" key="1">
    <citation type="submission" date="2022-08" db="EMBL/GenBank/DDBJ databases">
        <authorList>
            <consortium name="DOE Joint Genome Institute"/>
            <person name="Min B."/>
            <person name="Riley R."/>
            <person name="Sierra-Patev S."/>
            <person name="Naranjo-Ortiz M."/>
            <person name="Looney B."/>
            <person name="Konkel Z."/>
            <person name="Slot J.C."/>
            <person name="Sakamoto Y."/>
            <person name="Steenwyk J.L."/>
            <person name="Rokas A."/>
            <person name="Carro J."/>
            <person name="Camarero S."/>
            <person name="Ferreira P."/>
            <person name="Molpeceres G."/>
            <person name="Ruiz-Duenas F.J."/>
            <person name="Serrano A."/>
            <person name="Henrissat B."/>
            <person name="Drula E."/>
            <person name="Hughes K.W."/>
            <person name="Mata J.L."/>
            <person name="Ishikawa N.K."/>
            <person name="Vargas-Isla R."/>
            <person name="Ushijima S."/>
            <person name="Smith C.A."/>
            <person name="Ahrendt S."/>
            <person name="Andreopoulos W."/>
            <person name="He G."/>
            <person name="Labutti K."/>
            <person name="Lipzen A."/>
            <person name="Ng V."/>
            <person name="Sandor L."/>
            <person name="Barry K."/>
            <person name="Martinez A.T."/>
            <person name="Xiao Y."/>
            <person name="Gibbons J.G."/>
            <person name="Terashima K."/>
            <person name="Hibbett D.S."/>
            <person name="Grigoriev I.V."/>
        </authorList>
    </citation>
    <scope>NUCLEOTIDE SEQUENCE</scope>
    <source>
        <strain evidence="9">Sp2 HRB7682 ss15</strain>
    </source>
</reference>
<dbReference type="PANTHER" id="PTHR10642">
    <property type="entry name" value="RIBONUCLEASE H1"/>
    <property type="match status" value="1"/>
</dbReference>
<dbReference type="GO" id="GO:0043137">
    <property type="term" value="P:DNA replication, removal of RNA primer"/>
    <property type="evidence" value="ECO:0007669"/>
    <property type="project" value="TreeGrafter"/>
</dbReference>
<proteinExistence type="inferred from homology"/>
<dbReference type="Gene3D" id="3.30.420.10">
    <property type="entry name" value="Ribonuclease H-like superfamily/Ribonuclease H"/>
    <property type="match status" value="1"/>
</dbReference>
<evidence type="ECO:0000256" key="2">
    <source>
        <dbReference type="ARBA" id="ARBA00005300"/>
    </source>
</evidence>
<organism evidence="9 10">
    <name type="scientific">Lentinula lateritia</name>
    <dbReference type="NCBI Taxonomy" id="40482"/>
    <lineage>
        <taxon>Eukaryota</taxon>
        <taxon>Fungi</taxon>
        <taxon>Dikarya</taxon>
        <taxon>Basidiomycota</taxon>
        <taxon>Agaricomycotina</taxon>
        <taxon>Agaricomycetes</taxon>
        <taxon>Agaricomycetidae</taxon>
        <taxon>Agaricales</taxon>
        <taxon>Marasmiineae</taxon>
        <taxon>Omphalotaceae</taxon>
        <taxon>Lentinula</taxon>
    </lineage>
</organism>
<dbReference type="EMBL" id="JANVFS010000045">
    <property type="protein sequence ID" value="KAJ4466437.1"/>
    <property type="molecule type" value="Genomic_DNA"/>
</dbReference>
<evidence type="ECO:0000256" key="5">
    <source>
        <dbReference type="ARBA" id="ARBA00022723"/>
    </source>
</evidence>
<evidence type="ECO:0000313" key="10">
    <source>
        <dbReference type="Proteomes" id="UP001150238"/>
    </source>
</evidence>
<name>A0A9W9DEG9_9AGAR</name>
<sequence>MHNGTDDASAGAGVHFPNGEYSDHTIRLPYNIKQSNQSAEIIAIKEAVDITDAERDLIIHSDSKTMIQGLTTHLQKWEDTGFMGRSNAHEIQATVASLRKRKAPTTLHWVKGHAGLEGNERADNLAMEGRLKEAADEIDLTIDPDTRITGAKLKCITQSLAQKFIRQKKMKTKTYQNALNRRTTACGIGRAKACAKEAFGYTPTTEAIWKSIRHRDLGKKIRTFLWMLIHGGYEIGEYWEKIPGFENRATCTHCQTVESMEHILVDCQAPGQREVWKLTKNLWTKSGERWRNIEFGNILSCGLADFKDPKGKRNPGTSRLFRILISESAYLIWKLRCERVIGEKTINTAQITNQWTWSIESRLNLDCLLTSKKFSTGKVSKEIVKKTWGKLVSNQDQFFETLEDTGVLVSIRINTGIG</sequence>
<keyword evidence="5" id="KW-0479">Metal-binding</keyword>
<evidence type="ECO:0000256" key="6">
    <source>
        <dbReference type="ARBA" id="ARBA00022759"/>
    </source>
</evidence>
<dbReference type="Proteomes" id="UP001150238">
    <property type="component" value="Unassembled WGS sequence"/>
</dbReference>
<dbReference type="GO" id="GO:0046872">
    <property type="term" value="F:metal ion binding"/>
    <property type="evidence" value="ECO:0007669"/>
    <property type="project" value="UniProtKB-KW"/>
</dbReference>
<keyword evidence="4" id="KW-0540">Nuclease</keyword>
<dbReference type="CDD" id="cd09280">
    <property type="entry name" value="RNase_HI_eukaryote_like"/>
    <property type="match status" value="1"/>
</dbReference>
<comment type="similarity">
    <text evidence="2">Belongs to the RNase H family.</text>
</comment>
<evidence type="ECO:0000256" key="7">
    <source>
        <dbReference type="ARBA" id="ARBA00022801"/>
    </source>
</evidence>
<dbReference type="AlphaFoldDB" id="A0A9W9DEG9"/>
<reference evidence="9" key="2">
    <citation type="journal article" date="2023" name="Proc. Natl. Acad. Sci. U.S.A.">
        <title>A global phylogenomic analysis of the shiitake genus Lentinula.</title>
        <authorList>
            <person name="Sierra-Patev S."/>
            <person name="Min B."/>
            <person name="Naranjo-Ortiz M."/>
            <person name="Looney B."/>
            <person name="Konkel Z."/>
            <person name="Slot J.C."/>
            <person name="Sakamoto Y."/>
            <person name="Steenwyk J.L."/>
            <person name="Rokas A."/>
            <person name="Carro J."/>
            <person name="Camarero S."/>
            <person name="Ferreira P."/>
            <person name="Molpeceres G."/>
            <person name="Ruiz-Duenas F.J."/>
            <person name="Serrano A."/>
            <person name="Henrissat B."/>
            <person name="Drula E."/>
            <person name="Hughes K.W."/>
            <person name="Mata J.L."/>
            <person name="Ishikawa N.K."/>
            <person name="Vargas-Isla R."/>
            <person name="Ushijima S."/>
            <person name="Smith C.A."/>
            <person name="Donoghue J."/>
            <person name="Ahrendt S."/>
            <person name="Andreopoulos W."/>
            <person name="He G."/>
            <person name="LaButti K."/>
            <person name="Lipzen A."/>
            <person name="Ng V."/>
            <person name="Riley R."/>
            <person name="Sandor L."/>
            <person name="Barry K."/>
            <person name="Martinez A.T."/>
            <person name="Xiao Y."/>
            <person name="Gibbons J.G."/>
            <person name="Terashima K."/>
            <person name="Grigoriev I.V."/>
            <person name="Hibbett D."/>
        </authorList>
    </citation>
    <scope>NUCLEOTIDE SEQUENCE</scope>
    <source>
        <strain evidence="9">Sp2 HRB7682 ss15</strain>
    </source>
</reference>
<accession>A0A9W9DEG9</accession>